<feature type="domain" description="N-acetyltransferase" evidence="3">
    <location>
        <begin position="136"/>
        <end position="279"/>
    </location>
</feature>
<dbReference type="SUPFAM" id="SSF55729">
    <property type="entry name" value="Acyl-CoA N-acyltransferases (Nat)"/>
    <property type="match status" value="1"/>
</dbReference>
<gene>
    <name evidence="4" type="ORF">FHX42_000373</name>
</gene>
<reference evidence="4 5" key="1">
    <citation type="submission" date="2020-07" db="EMBL/GenBank/DDBJ databases">
        <title>Sequencing the genomes of 1000 actinobacteria strains.</title>
        <authorList>
            <person name="Klenk H.-P."/>
        </authorList>
    </citation>
    <scope>NUCLEOTIDE SEQUENCE [LARGE SCALE GENOMIC DNA]</scope>
    <source>
        <strain evidence="4 5">DSM 45975</strain>
    </source>
</reference>
<evidence type="ECO:0000313" key="4">
    <source>
        <dbReference type="EMBL" id="MBA8823044.1"/>
    </source>
</evidence>
<dbReference type="Pfam" id="PF00583">
    <property type="entry name" value="Acetyltransf_1"/>
    <property type="match status" value="1"/>
</dbReference>
<sequence>MDPLYDPDDEELLHPRQARELAGLVETARLASGAVRNGSIGKVGAASVVVNEGNPLTGGNHACALWGTLAEVASTLLRLEDTFAEAGRSEAVVHASPTTLVEIEGIADDAGWRAVEENVALLHRAGGADASTGRWGSPRAARETDVAGIAALLADEMGLSDSGEALLARNFRYRIDDSRCTVRVLDDPEVERVAGFAQGFTEHGIGLVEQVVVRPGRRGRGAGSALAAQVVADARERGARMVAAYAEEGGSAERFAESCGFETAYAVTAYARRVDELLD</sequence>
<evidence type="ECO:0000313" key="5">
    <source>
        <dbReference type="Proteomes" id="UP000569329"/>
    </source>
</evidence>
<dbReference type="InterPro" id="IPR000182">
    <property type="entry name" value="GNAT_dom"/>
</dbReference>
<dbReference type="RefSeq" id="WP_182542434.1">
    <property type="nucleotide sequence ID" value="NZ_JACGWZ010000001.1"/>
</dbReference>
<evidence type="ECO:0000256" key="1">
    <source>
        <dbReference type="ARBA" id="ARBA00022679"/>
    </source>
</evidence>
<evidence type="ECO:0000259" key="3">
    <source>
        <dbReference type="PROSITE" id="PS51186"/>
    </source>
</evidence>
<evidence type="ECO:0000256" key="2">
    <source>
        <dbReference type="ARBA" id="ARBA00023315"/>
    </source>
</evidence>
<accession>A0A839DNG4</accession>
<dbReference type="EMBL" id="JACGWZ010000001">
    <property type="protein sequence ID" value="MBA8823044.1"/>
    <property type="molecule type" value="Genomic_DNA"/>
</dbReference>
<dbReference type="PROSITE" id="PS51186">
    <property type="entry name" value="GNAT"/>
    <property type="match status" value="1"/>
</dbReference>
<dbReference type="InterPro" id="IPR050832">
    <property type="entry name" value="Bact_Acetyltransf"/>
</dbReference>
<keyword evidence="1 4" id="KW-0808">Transferase</keyword>
<protein>
    <submittedName>
        <fullName evidence="4">N-acetylglutamate synthase-like GNAT family acetyltransferase</fullName>
    </submittedName>
</protein>
<comment type="caution">
    <text evidence="4">The sequence shown here is derived from an EMBL/GenBank/DDBJ whole genome shotgun (WGS) entry which is preliminary data.</text>
</comment>
<dbReference type="Proteomes" id="UP000569329">
    <property type="component" value="Unassembled WGS sequence"/>
</dbReference>
<dbReference type="PANTHER" id="PTHR43877">
    <property type="entry name" value="AMINOALKYLPHOSPHONATE N-ACETYLTRANSFERASE-RELATED-RELATED"/>
    <property type="match status" value="1"/>
</dbReference>
<keyword evidence="5" id="KW-1185">Reference proteome</keyword>
<dbReference type="InterPro" id="IPR016181">
    <property type="entry name" value="Acyl_CoA_acyltransferase"/>
</dbReference>
<dbReference type="GO" id="GO:0016747">
    <property type="term" value="F:acyltransferase activity, transferring groups other than amino-acyl groups"/>
    <property type="evidence" value="ECO:0007669"/>
    <property type="project" value="InterPro"/>
</dbReference>
<keyword evidence="2" id="KW-0012">Acyltransferase</keyword>
<name>A0A839DNG4_9PSEU</name>
<dbReference type="Gene3D" id="3.40.630.30">
    <property type="match status" value="1"/>
</dbReference>
<proteinExistence type="predicted"/>
<organism evidence="4 5">
    <name type="scientific">Halosaccharopolyspora lacisalsi</name>
    <dbReference type="NCBI Taxonomy" id="1000566"/>
    <lineage>
        <taxon>Bacteria</taxon>
        <taxon>Bacillati</taxon>
        <taxon>Actinomycetota</taxon>
        <taxon>Actinomycetes</taxon>
        <taxon>Pseudonocardiales</taxon>
        <taxon>Pseudonocardiaceae</taxon>
        <taxon>Halosaccharopolyspora</taxon>
    </lineage>
</organism>
<dbReference type="AlphaFoldDB" id="A0A839DNG4"/>